<dbReference type="AlphaFoldDB" id="A0A3B1C1W4"/>
<organism evidence="3">
    <name type="scientific">hydrothermal vent metagenome</name>
    <dbReference type="NCBI Taxonomy" id="652676"/>
    <lineage>
        <taxon>unclassified sequences</taxon>
        <taxon>metagenomes</taxon>
        <taxon>ecological metagenomes</taxon>
    </lineage>
</organism>
<feature type="transmembrane region" description="Helical" evidence="2">
    <location>
        <begin position="38"/>
        <end position="58"/>
    </location>
</feature>
<dbReference type="EMBL" id="UOGB01000298">
    <property type="protein sequence ID" value="VAX24506.1"/>
    <property type="molecule type" value="Genomic_DNA"/>
</dbReference>
<accession>A0A3B1C1W4</accession>
<feature type="region of interest" description="Disordered" evidence="1">
    <location>
        <begin position="64"/>
        <end position="86"/>
    </location>
</feature>
<evidence type="ECO:0000256" key="1">
    <source>
        <dbReference type="SAM" id="MobiDB-lite"/>
    </source>
</evidence>
<evidence type="ECO:0000256" key="2">
    <source>
        <dbReference type="SAM" id="Phobius"/>
    </source>
</evidence>
<keyword evidence="2" id="KW-0812">Transmembrane</keyword>
<keyword evidence="2" id="KW-1133">Transmembrane helix</keyword>
<proteinExistence type="predicted"/>
<reference evidence="3" key="1">
    <citation type="submission" date="2018-06" db="EMBL/GenBank/DDBJ databases">
        <authorList>
            <person name="Zhirakovskaya E."/>
        </authorList>
    </citation>
    <scope>NUCLEOTIDE SEQUENCE</scope>
</reference>
<protein>
    <submittedName>
        <fullName evidence="3">Uncharacterized protein</fullName>
    </submittedName>
</protein>
<gene>
    <name evidence="3" type="ORF">MNBD_NITROSPINAE03-1164</name>
</gene>
<name>A0A3B1C1W4_9ZZZZ</name>
<keyword evidence="2" id="KW-0472">Membrane</keyword>
<evidence type="ECO:0000313" key="3">
    <source>
        <dbReference type="EMBL" id="VAX24506.1"/>
    </source>
</evidence>
<sequence length="86" mass="9143">MTDIARKLASALGVFAFGVAGFVAMASGTEVLTALLRGLIAGFIFFLFGKLVAVALLYDPSDLPDSIPKDTFELSEQSNGENEKEK</sequence>